<feature type="transmembrane region" description="Helical" evidence="2">
    <location>
        <begin position="67"/>
        <end position="86"/>
    </location>
</feature>
<comment type="caution">
    <text evidence="3">The sequence shown here is derived from an EMBL/GenBank/DDBJ whole genome shotgun (WGS) entry which is preliminary data.</text>
</comment>
<keyword evidence="2" id="KW-1133">Transmembrane helix</keyword>
<sequence>MSPVELPFPLLAGAASTVIFTVSMLPMLVKAGRSKDLSSYSLGNIALSNLGNLVHSVYVFSLPAGPVWVLHSFYLVSSVLMLAWYLRYEVSRFGTTTGDEQQEPSDRSREALPAVLIGSRPPLPRRKP</sequence>
<dbReference type="EMBL" id="ANPE02000076">
    <property type="protein sequence ID" value="EMY35377.1"/>
    <property type="molecule type" value="Genomic_DNA"/>
</dbReference>
<feature type="transmembrane region" description="Helical" evidence="2">
    <location>
        <begin position="6"/>
        <end position="29"/>
    </location>
</feature>
<protein>
    <submittedName>
        <fullName evidence="3">Uncharacterized protein</fullName>
    </submittedName>
</protein>
<organism evidence="3 4">
    <name type="scientific">Arthrobacter crystallopoietes BAB-32</name>
    <dbReference type="NCBI Taxonomy" id="1246476"/>
    <lineage>
        <taxon>Bacteria</taxon>
        <taxon>Bacillati</taxon>
        <taxon>Actinomycetota</taxon>
        <taxon>Actinomycetes</taxon>
        <taxon>Micrococcales</taxon>
        <taxon>Micrococcaceae</taxon>
        <taxon>Crystallibacter</taxon>
    </lineage>
</organism>
<name>N1V5L4_9MICC</name>
<evidence type="ECO:0000313" key="3">
    <source>
        <dbReference type="EMBL" id="EMY35377.1"/>
    </source>
</evidence>
<feature type="region of interest" description="Disordered" evidence="1">
    <location>
        <begin position="96"/>
        <end position="128"/>
    </location>
</feature>
<proteinExistence type="predicted"/>
<evidence type="ECO:0000256" key="2">
    <source>
        <dbReference type="SAM" id="Phobius"/>
    </source>
</evidence>
<accession>N1V5L4</accession>
<keyword evidence="2" id="KW-0472">Membrane</keyword>
<dbReference type="Gene3D" id="1.20.1280.290">
    <property type="match status" value="1"/>
</dbReference>
<dbReference type="Proteomes" id="UP000010729">
    <property type="component" value="Unassembled WGS sequence"/>
</dbReference>
<gene>
    <name evidence="3" type="ORF">D477_004736</name>
</gene>
<evidence type="ECO:0000313" key="4">
    <source>
        <dbReference type="Proteomes" id="UP000010729"/>
    </source>
</evidence>
<dbReference type="AlphaFoldDB" id="N1V5L4"/>
<keyword evidence="2" id="KW-0812">Transmembrane</keyword>
<reference evidence="3 4" key="1">
    <citation type="journal article" date="2013" name="Genome Announc.">
        <title>Draft Genome Sequence of Arthrobacter crystallopoietes Strain BAB-32, Revealing Genes for Bioremediation.</title>
        <authorList>
            <person name="Joshi M.N."/>
            <person name="Pandit A.S."/>
            <person name="Sharma A."/>
            <person name="Pandya R.V."/>
            <person name="Desai S.M."/>
            <person name="Saxena A.K."/>
            <person name="Bagatharia S.B."/>
        </authorList>
    </citation>
    <scope>NUCLEOTIDE SEQUENCE [LARGE SCALE GENOMIC DNA]</scope>
    <source>
        <strain evidence="3 4">BAB-32</strain>
    </source>
</reference>
<keyword evidence="4" id="KW-1185">Reference proteome</keyword>
<evidence type="ECO:0000256" key="1">
    <source>
        <dbReference type="SAM" id="MobiDB-lite"/>
    </source>
</evidence>
<feature type="transmembrane region" description="Helical" evidence="2">
    <location>
        <begin position="41"/>
        <end position="61"/>
    </location>
</feature>